<sequence length="61" mass="7014">MHRWIGFVNVRLGAVQAFGANSHWTPRKQDATADALEHTADLEEEEDARPRRPPFGRSDLW</sequence>
<accession>A0A2A6FIE9</accession>
<evidence type="ECO:0000256" key="1">
    <source>
        <dbReference type="SAM" id="MobiDB-lite"/>
    </source>
</evidence>
<feature type="compositionally biased region" description="Basic and acidic residues" evidence="1">
    <location>
        <begin position="27"/>
        <end position="41"/>
    </location>
</feature>
<dbReference type="AlphaFoldDB" id="A0A2A6FIE9"/>
<proteinExistence type="predicted"/>
<reference evidence="2 3" key="1">
    <citation type="submission" date="2017-09" db="EMBL/GenBank/DDBJ databases">
        <title>Mesorhizobum sanjuanii sp. nov. isolated from nodules of Lotus tenuis in saline-alkaline lowlands of Flooding Pampa.</title>
        <authorList>
            <person name="Sannazzaro A.I."/>
            <person name="Torres Tejerizo G.A."/>
            <person name="Fontana F."/>
            <person name="Cumpa Velazquez L.M."/>
            <person name="Hansen L."/>
            <person name="Pistorio M."/>
            <person name="Estrella M.J."/>
        </authorList>
    </citation>
    <scope>NUCLEOTIDE SEQUENCE [LARGE SCALE GENOMIC DNA]</scope>
    <source>
        <strain evidence="2 3">BSA136</strain>
    </source>
</reference>
<dbReference type="Proteomes" id="UP000219182">
    <property type="component" value="Unassembled WGS sequence"/>
</dbReference>
<comment type="caution">
    <text evidence="2">The sequence shown here is derived from an EMBL/GenBank/DDBJ whole genome shotgun (WGS) entry which is preliminary data.</text>
</comment>
<evidence type="ECO:0000313" key="3">
    <source>
        <dbReference type="Proteomes" id="UP000219182"/>
    </source>
</evidence>
<keyword evidence="3" id="KW-1185">Reference proteome</keyword>
<evidence type="ECO:0000313" key="2">
    <source>
        <dbReference type="EMBL" id="PDQ21737.1"/>
    </source>
</evidence>
<dbReference type="EMBL" id="NWQG01000041">
    <property type="protein sequence ID" value="PDQ21737.1"/>
    <property type="molecule type" value="Genomic_DNA"/>
</dbReference>
<name>A0A2A6FIE9_9HYPH</name>
<organism evidence="2 3">
    <name type="scientific">Mesorhizobium sanjuanii</name>
    <dbReference type="NCBI Taxonomy" id="2037900"/>
    <lineage>
        <taxon>Bacteria</taxon>
        <taxon>Pseudomonadati</taxon>
        <taxon>Pseudomonadota</taxon>
        <taxon>Alphaproteobacteria</taxon>
        <taxon>Hyphomicrobiales</taxon>
        <taxon>Phyllobacteriaceae</taxon>
        <taxon>Mesorhizobium</taxon>
    </lineage>
</organism>
<protein>
    <submittedName>
        <fullName evidence="2">Uncharacterized protein</fullName>
    </submittedName>
</protein>
<gene>
    <name evidence="2" type="ORF">CN311_07425</name>
</gene>
<feature type="region of interest" description="Disordered" evidence="1">
    <location>
        <begin position="26"/>
        <end position="61"/>
    </location>
</feature>